<feature type="compositionally biased region" description="Low complexity" evidence="7">
    <location>
        <begin position="104"/>
        <end position="118"/>
    </location>
</feature>
<feature type="compositionally biased region" description="Polar residues" evidence="7">
    <location>
        <begin position="407"/>
        <end position="418"/>
    </location>
</feature>
<gene>
    <name evidence="9" type="ORF">ODALV1_LOCUS19650</name>
</gene>
<dbReference type="Pfam" id="PF07303">
    <property type="entry name" value="Occludin_ELL"/>
    <property type="match status" value="1"/>
</dbReference>
<feature type="region of interest" description="Disordered" evidence="7">
    <location>
        <begin position="20"/>
        <end position="126"/>
    </location>
</feature>
<comment type="caution">
    <text evidence="9">The sequence shown here is derived from an EMBL/GenBank/DDBJ whole genome shotgun (WGS) entry which is preliminary data.</text>
</comment>
<dbReference type="Pfam" id="PF10390">
    <property type="entry name" value="ELL"/>
    <property type="match status" value="1"/>
</dbReference>
<evidence type="ECO:0000313" key="9">
    <source>
        <dbReference type="EMBL" id="CAL8122040.1"/>
    </source>
</evidence>
<reference evidence="9 10" key="1">
    <citation type="submission" date="2024-08" db="EMBL/GenBank/DDBJ databases">
        <authorList>
            <person name="Cucini C."/>
            <person name="Frati F."/>
        </authorList>
    </citation>
    <scope>NUCLEOTIDE SEQUENCE [LARGE SCALE GENOMIC DNA]</scope>
</reference>
<protein>
    <recommendedName>
        <fullName evidence="8">OCEL domain-containing protein</fullName>
    </recommendedName>
</protein>
<keyword evidence="4" id="KW-0804">Transcription</keyword>
<feature type="compositionally biased region" description="Polar residues" evidence="7">
    <location>
        <begin position="347"/>
        <end position="358"/>
    </location>
</feature>
<keyword evidence="5" id="KW-0539">Nucleus</keyword>
<dbReference type="SUPFAM" id="SSF144292">
    <property type="entry name" value="occludin/ELL-like"/>
    <property type="match status" value="1"/>
</dbReference>
<dbReference type="InterPro" id="IPR031176">
    <property type="entry name" value="ELL/occludin"/>
</dbReference>
<dbReference type="PROSITE" id="PS51980">
    <property type="entry name" value="OCEL"/>
    <property type="match status" value="1"/>
</dbReference>
<evidence type="ECO:0000313" key="10">
    <source>
        <dbReference type="Proteomes" id="UP001642540"/>
    </source>
</evidence>
<feature type="compositionally biased region" description="Polar residues" evidence="7">
    <location>
        <begin position="247"/>
        <end position="264"/>
    </location>
</feature>
<evidence type="ECO:0000256" key="5">
    <source>
        <dbReference type="ARBA" id="ARBA00023242"/>
    </source>
</evidence>
<accession>A0ABP1R789</accession>
<feature type="domain" description="OCEL" evidence="8">
    <location>
        <begin position="669"/>
        <end position="778"/>
    </location>
</feature>
<feature type="compositionally biased region" description="Basic and acidic residues" evidence="7">
    <location>
        <begin position="595"/>
        <end position="654"/>
    </location>
</feature>
<proteinExistence type="inferred from homology"/>
<organism evidence="9 10">
    <name type="scientific">Orchesella dallaii</name>
    <dbReference type="NCBI Taxonomy" id="48710"/>
    <lineage>
        <taxon>Eukaryota</taxon>
        <taxon>Metazoa</taxon>
        <taxon>Ecdysozoa</taxon>
        <taxon>Arthropoda</taxon>
        <taxon>Hexapoda</taxon>
        <taxon>Collembola</taxon>
        <taxon>Entomobryomorpha</taxon>
        <taxon>Entomobryoidea</taxon>
        <taxon>Orchesellidae</taxon>
        <taxon>Orchesellinae</taxon>
        <taxon>Orchesella</taxon>
    </lineage>
</organism>
<feature type="region of interest" description="Disordered" evidence="7">
    <location>
        <begin position="202"/>
        <end position="511"/>
    </location>
</feature>
<keyword evidence="10" id="KW-1185">Reference proteome</keyword>
<dbReference type="Proteomes" id="UP001642540">
    <property type="component" value="Unassembled WGS sequence"/>
</dbReference>
<evidence type="ECO:0000256" key="4">
    <source>
        <dbReference type="ARBA" id="ARBA00023163"/>
    </source>
</evidence>
<feature type="compositionally biased region" description="Low complexity" evidence="7">
    <location>
        <begin position="419"/>
        <end position="437"/>
    </location>
</feature>
<feature type="compositionally biased region" description="Polar residues" evidence="7">
    <location>
        <begin position="367"/>
        <end position="376"/>
    </location>
</feature>
<dbReference type="Gene3D" id="6.10.140.340">
    <property type="match status" value="1"/>
</dbReference>
<feature type="compositionally biased region" description="Low complexity" evidence="7">
    <location>
        <begin position="215"/>
        <end position="246"/>
    </location>
</feature>
<comment type="similarity">
    <text evidence="2 6">Belongs to the ELL/occludin family.</text>
</comment>
<name>A0ABP1R789_9HEXA</name>
<evidence type="ECO:0000256" key="1">
    <source>
        <dbReference type="ARBA" id="ARBA00004123"/>
    </source>
</evidence>
<dbReference type="InterPro" id="IPR042065">
    <property type="entry name" value="E3_ELL-like"/>
</dbReference>
<feature type="compositionally biased region" description="Basic and acidic residues" evidence="7">
    <location>
        <begin position="20"/>
        <end position="41"/>
    </location>
</feature>
<feature type="compositionally biased region" description="Basic residues" evidence="7">
    <location>
        <begin position="307"/>
        <end position="316"/>
    </location>
</feature>
<dbReference type="PANTHER" id="PTHR23288:SF17">
    <property type="entry name" value="RNA POLYMERASE II ELONGATION FACTOR ELL"/>
    <property type="match status" value="1"/>
</dbReference>
<dbReference type="InterPro" id="IPR036390">
    <property type="entry name" value="WH_DNA-bd_sf"/>
</dbReference>
<dbReference type="Gene3D" id="1.10.10.2670">
    <property type="entry name" value="E3 ubiquitin-protein ligase"/>
    <property type="match status" value="1"/>
</dbReference>
<evidence type="ECO:0000259" key="8">
    <source>
        <dbReference type="PROSITE" id="PS51980"/>
    </source>
</evidence>
<feature type="compositionally biased region" description="Polar residues" evidence="7">
    <location>
        <begin position="88"/>
        <end position="103"/>
    </location>
</feature>
<feature type="compositionally biased region" description="Basic and acidic residues" evidence="7">
    <location>
        <begin position="448"/>
        <end position="460"/>
    </location>
</feature>
<dbReference type="EMBL" id="CAXLJM020000066">
    <property type="protein sequence ID" value="CAL8122040.1"/>
    <property type="molecule type" value="Genomic_DNA"/>
</dbReference>
<dbReference type="SUPFAM" id="SSF46785">
    <property type="entry name" value="Winged helix' DNA-binding domain"/>
    <property type="match status" value="1"/>
</dbReference>
<dbReference type="InterPro" id="IPR010844">
    <property type="entry name" value="Occludin_ELL"/>
</dbReference>
<comment type="subcellular location">
    <subcellularLocation>
        <location evidence="1">Nucleus</location>
    </subcellularLocation>
</comment>
<dbReference type="PANTHER" id="PTHR23288">
    <property type="entry name" value="OCCLUDIN AND RNA POLYMERASE II ELONGATION FACTOR ELL"/>
    <property type="match status" value="1"/>
</dbReference>
<feature type="compositionally biased region" description="Low complexity" evidence="7">
    <location>
        <begin position="71"/>
        <end position="82"/>
    </location>
</feature>
<evidence type="ECO:0000256" key="2">
    <source>
        <dbReference type="ARBA" id="ARBA00009171"/>
    </source>
</evidence>
<feature type="compositionally biased region" description="Low complexity" evidence="7">
    <location>
        <begin position="318"/>
        <end position="331"/>
    </location>
</feature>
<evidence type="ECO:0000256" key="7">
    <source>
        <dbReference type="SAM" id="MobiDB-lite"/>
    </source>
</evidence>
<feature type="region of interest" description="Disordered" evidence="7">
    <location>
        <begin position="595"/>
        <end position="666"/>
    </location>
</feature>
<keyword evidence="3" id="KW-0805">Transcription regulation</keyword>
<feature type="compositionally biased region" description="Low complexity" evidence="7">
    <location>
        <begin position="468"/>
        <end position="498"/>
    </location>
</feature>
<dbReference type="InterPro" id="IPR019464">
    <property type="entry name" value="ELL_N"/>
</dbReference>
<sequence length="792" mass="88326">MRIKANDDVFVQTQHKFNELEHERRQEGAKEIKNNCTDLRRNGNKKNIGLPPIPRRREKSPSYNSHQPKHSAAPNFANNSNSHKLPNGYNSSSSNRKVVNGLSNGNAAPTNGNAPKNGVVTGTQDVSRRPLKERLIHMLAVKPYKKPELFQRLHSDGIKDRDKKVFMTILQQITSFKDNEYSLLRGVWNDVQEDWPYYSDQERQLMKRRKPQNLTPPGSDSSVGSGTSSLSPRSNSSIGSGHSPTSYTHSSNYPRPVITSNGSGDINYKGLTPPEGGFEPLKASKRPVPPGITPENFEDYGYIPDKKKPRVSHFKKPGSGSSSNGNGANSNFISRADLVKHEKDVASGSSPQFSSHSNRIAERLSPIGTSGNFPAQNGSNGGGGGLNGINHRSPRNGNFEAMDVSPSHLSVPSNGYHGSSQVDAAVEVSESVAVGSSWQSRNGSEPHGLPDCEKGSRGDSDETDSVDSGNGSSASGSSQGSQHQNYNHSNSQSNNNGQVGYTNGTSTKLSVDKSDNAASSVYNNTISNSSLTNGCNRVSSTTNFHTTPQSSPDSQVDNLAQQKCQSLNNFPPKHNQRANGKCNLESAASVEIVVSREKGSDRDTYRERERSKRNDKERDRCKDKERDSRPKDRVKRSGDKKFQRRSEERDRNEMDNDDGLPVKISSDYPSYLTKYTTITNPEQRGKYKEDFNVEYSEYRDLHSVIDKVSKRFAHLEERLRQEERGTEGYEEIKEQIVNEYYANKRNKKYQDTRQKFQYLHEKLSHIKRLVADYDAHHQDTDMSQEFNGNFRN</sequence>
<feature type="compositionally biased region" description="Polar residues" evidence="7">
    <location>
        <begin position="499"/>
        <end position="509"/>
    </location>
</feature>
<evidence type="ECO:0000256" key="6">
    <source>
        <dbReference type="PROSITE-ProRule" id="PRU01324"/>
    </source>
</evidence>
<evidence type="ECO:0000256" key="3">
    <source>
        <dbReference type="ARBA" id="ARBA00023015"/>
    </source>
</evidence>